<dbReference type="InterPro" id="IPR038765">
    <property type="entry name" value="Papain-like_cys_pep_sf"/>
</dbReference>
<comment type="caution">
    <text evidence="7">The sequence shown here is derived from an EMBL/GenBank/DDBJ whole genome shotgun (WGS) entry which is preliminary data.</text>
</comment>
<evidence type="ECO:0000256" key="5">
    <source>
        <dbReference type="SAM" id="Phobius"/>
    </source>
</evidence>
<keyword evidence="5" id="KW-0472">Membrane</keyword>
<dbReference type="SUPFAM" id="SSF54001">
    <property type="entry name" value="Cysteine proteinases"/>
    <property type="match status" value="1"/>
</dbReference>
<dbReference type="EMBL" id="BSYK01000005">
    <property type="protein sequence ID" value="GMG76977.1"/>
    <property type="molecule type" value="Genomic_DNA"/>
</dbReference>
<dbReference type="AlphaFoldDB" id="A0AAX6BTC3"/>
<keyword evidence="5" id="KW-1133">Transmembrane helix</keyword>
<name>A0AAX6BTC3_PRIMG</name>
<feature type="domain" description="NlpC/P60" evidence="6">
    <location>
        <begin position="244"/>
        <end position="375"/>
    </location>
</feature>
<evidence type="ECO:0000259" key="6">
    <source>
        <dbReference type="PROSITE" id="PS51935"/>
    </source>
</evidence>
<dbReference type="InterPro" id="IPR023346">
    <property type="entry name" value="Lysozyme-like_dom_sf"/>
</dbReference>
<evidence type="ECO:0000256" key="4">
    <source>
        <dbReference type="ARBA" id="ARBA00022807"/>
    </source>
</evidence>
<dbReference type="GO" id="GO:0008234">
    <property type="term" value="F:cysteine-type peptidase activity"/>
    <property type="evidence" value="ECO:0007669"/>
    <property type="project" value="UniProtKB-KW"/>
</dbReference>
<keyword evidence="2" id="KW-0645">Protease</keyword>
<evidence type="ECO:0000256" key="3">
    <source>
        <dbReference type="ARBA" id="ARBA00022801"/>
    </source>
</evidence>
<evidence type="ECO:0000313" key="8">
    <source>
        <dbReference type="Proteomes" id="UP001165240"/>
    </source>
</evidence>
<dbReference type="CDD" id="cd13399">
    <property type="entry name" value="Slt35-like"/>
    <property type="match status" value="1"/>
</dbReference>
<dbReference type="PROSITE" id="PS51935">
    <property type="entry name" value="NLPC_P60"/>
    <property type="match status" value="1"/>
</dbReference>
<keyword evidence="4" id="KW-0788">Thiol protease</keyword>
<accession>A0AAX6BTC3</accession>
<proteinExistence type="inferred from homology"/>
<dbReference type="Gene3D" id="1.10.530.10">
    <property type="match status" value="1"/>
</dbReference>
<sequence length="376" mass="40145">MSTYRIKPIHKLNHSAKRKSKILLAIIAAILALGVVISAMAMVSVFGILLPDQEEVTEIDGTGVSFGDIQISKIGEGQIPKEYIPIYKAAGEKYNIPWTLIAAIHRVETNFGQDLNTSSVGAIGHTQFMVKTWVGWSISGGTRLGDASIPKGTLMSPAAIKKYGGFGVDGDGDGKADPYNVTDAMYSTANYLAANGGASGNYQKAVFAYNHANWYVSRVMGFMNSYTNGSVEVVPIKGGSAKGSAAIEKAIQVGSSIVGKSPYVWGGGRNQSDIAARKFDCSSYVRWAYSSAGVDLGPVSATTTDTLIKRGKVVKASEMKRGDVIFFDTYKINGHVAIYLGDGKFLNDSSSQGVSVGDLNNTYWKAKFNGNVRRVA</sequence>
<dbReference type="Pfam" id="PF13406">
    <property type="entry name" value="SLT_2"/>
    <property type="match status" value="1"/>
</dbReference>
<dbReference type="Proteomes" id="UP001165240">
    <property type="component" value="Unassembled WGS sequence"/>
</dbReference>
<feature type="transmembrane region" description="Helical" evidence="5">
    <location>
        <begin position="21"/>
        <end position="50"/>
    </location>
</feature>
<dbReference type="GO" id="GO:0006508">
    <property type="term" value="P:proteolysis"/>
    <property type="evidence" value="ECO:0007669"/>
    <property type="project" value="UniProtKB-KW"/>
</dbReference>
<dbReference type="Pfam" id="PF00877">
    <property type="entry name" value="NLPC_P60"/>
    <property type="match status" value="1"/>
</dbReference>
<gene>
    <name evidence="7" type="ORF">ShirakiTB12_54460</name>
</gene>
<reference evidence="7" key="1">
    <citation type="journal article" date="2024" name="Appl Microbiol">
        <title>Effect of kuratsuki Bacillus and Priestia on Taste of Sake.</title>
        <authorList>
            <person name="Kobayashi K."/>
            <person name="Nishida H."/>
        </authorList>
    </citation>
    <scope>NUCLEOTIDE SEQUENCE</scope>
    <source>
        <strain evidence="7">B-12</strain>
    </source>
</reference>
<keyword evidence="3" id="KW-0378">Hydrolase</keyword>
<organism evidence="7 8">
    <name type="scientific">Priestia megaterium</name>
    <name type="common">Bacillus megaterium</name>
    <dbReference type="NCBI Taxonomy" id="1404"/>
    <lineage>
        <taxon>Bacteria</taxon>
        <taxon>Bacillati</taxon>
        <taxon>Bacillota</taxon>
        <taxon>Bacilli</taxon>
        <taxon>Bacillales</taxon>
        <taxon>Bacillaceae</taxon>
        <taxon>Priestia</taxon>
    </lineage>
</organism>
<dbReference type="InterPro" id="IPR051202">
    <property type="entry name" value="Peptidase_C40"/>
</dbReference>
<dbReference type="PANTHER" id="PTHR47053">
    <property type="entry name" value="MUREIN DD-ENDOPEPTIDASE MEPH-RELATED"/>
    <property type="match status" value="1"/>
</dbReference>
<protein>
    <recommendedName>
        <fullName evidence="6">NlpC/P60 domain-containing protein</fullName>
    </recommendedName>
</protein>
<keyword evidence="5" id="KW-0812">Transmembrane</keyword>
<evidence type="ECO:0000256" key="1">
    <source>
        <dbReference type="ARBA" id="ARBA00007074"/>
    </source>
</evidence>
<dbReference type="PANTHER" id="PTHR47053:SF1">
    <property type="entry name" value="MUREIN DD-ENDOPEPTIDASE MEPH-RELATED"/>
    <property type="match status" value="1"/>
</dbReference>
<dbReference type="RefSeq" id="WP_310876699.1">
    <property type="nucleotide sequence ID" value="NZ_BSYK01000005.1"/>
</dbReference>
<dbReference type="InterPro" id="IPR000064">
    <property type="entry name" value="NLP_P60_dom"/>
</dbReference>
<evidence type="ECO:0000313" key="7">
    <source>
        <dbReference type="EMBL" id="GMG76977.1"/>
    </source>
</evidence>
<evidence type="ECO:0000256" key="2">
    <source>
        <dbReference type="ARBA" id="ARBA00022670"/>
    </source>
</evidence>
<dbReference type="Gene3D" id="3.90.1720.10">
    <property type="entry name" value="endopeptidase domain like (from Nostoc punctiforme)"/>
    <property type="match status" value="1"/>
</dbReference>
<dbReference type="SUPFAM" id="SSF53955">
    <property type="entry name" value="Lysozyme-like"/>
    <property type="match status" value="1"/>
</dbReference>
<comment type="similarity">
    <text evidence="1">Belongs to the peptidase C40 family.</text>
</comment>
<dbReference type="InterPro" id="IPR031304">
    <property type="entry name" value="SLT_2"/>
</dbReference>